<dbReference type="AlphaFoldDB" id="A0ABC9BAF3"/>
<dbReference type="Proteomes" id="UP001497457">
    <property type="component" value="Chromosome 25rd"/>
</dbReference>
<accession>A0ABC9BAF3</accession>
<organism evidence="1 2">
    <name type="scientific">Urochloa decumbens</name>
    <dbReference type="NCBI Taxonomy" id="240449"/>
    <lineage>
        <taxon>Eukaryota</taxon>
        <taxon>Viridiplantae</taxon>
        <taxon>Streptophyta</taxon>
        <taxon>Embryophyta</taxon>
        <taxon>Tracheophyta</taxon>
        <taxon>Spermatophyta</taxon>
        <taxon>Magnoliopsida</taxon>
        <taxon>Liliopsida</taxon>
        <taxon>Poales</taxon>
        <taxon>Poaceae</taxon>
        <taxon>PACMAD clade</taxon>
        <taxon>Panicoideae</taxon>
        <taxon>Panicodae</taxon>
        <taxon>Paniceae</taxon>
        <taxon>Melinidinae</taxon>
        <taxon>Urochloa</taxon>
    </lineage>
</organism>
<gene>
    <name evidence="1" type="ORF">URODEC1_LOCUS63579</name>
</gene>
<evidence type="ECO:0000313" key="2">
    <source>
        <dbReference type="Proteomes" id="UP001497457"/>
    </source>
</evidence>
<sequence length="197" mass="20759">MEWKVLAETVPGNLQALALAASGADGLFASVDSAHRALGVAVRTLRTIPPGPADGELGGAFASACTALEGAHRELARLDAVRFGAAWAFDLYAQLAGSYDALPCRTWRGHSHDAGAAASDAAGRLLDAASEARAAESLLRASRSFPDGSLRWWSWRKAARRLTIDAADNAKLALDAVRRTRDALVLESFDTGMMLNG</sequence>
<protein>
    <submittedName>
        <fullName evidence="1">Uncharacterized protein</fullName>
    </submittedName>
</protein>
<evidence type="ECO:0000313" key="1">
    <source>
        <dbReference type="EMBL" id="CAL4997842.1"/>
    </source>
</evidence>
<name>A0ABC9BAF3_9POAL</name>
<proteinExistence type="predicted"/>
<reference evidence="1 2" key="2">
    <citation type="submission" date="2024-10" db="EMBL/GenBank/DDBJ databases">
        <authorList>
            <person name="Ryan C."/>
        </authorList>
    </citation>
    <scope>NUCLEOTIDE SEQUENCE [LARGE SCALE GENOMIC DNA]</scope>
</reference>
<keyword evidence="2" id="KW-1185">Reference proteome</keyword>
<reference evidence="2" key="1">
    <citation type="submission" date="2024-06" db="EMBL/GenBank/DDBJ databases">
        <authorList>
            <person name="Ryan C."/>
        </authorList>
    </citation>
    <scope>NUCLEOTIDE SEQUENCE [LARGE SCALE GENOMIC DNA]</scope>
</reference>
<dbReference type="EMBL" id="OZ075135">
    <property type="protein sequence ID" value="CAL4997842.1"/>
    <property type="molecule type" value="Genomic_DNA"/>
</dbReference>